<evidence type="ECO:0000256" key="1">
    <source>
        <dbReference type="ARBA" id="ARBA00004533"/>
    </source>
</evidence>
<feature type="transmembrane region" description="Helical" evidence="14">
    <location>
        <begin position="12"/>
        <end position="33"/>
    </location>
</feature>
<dbReference type="InterPro" id="IPR000794">
    <property type="entry name" value="Beta-ketoacyl_synthase"/>
</dbReference>
<comment type="caution">
    <text evidence="16">The sequence shown here is derived from an EMBL/GenBank/DDBJ whole genome shotgun (WGS) entry which is preliminary data.</text>
</comment>
<dbReference type="Pfam" id="PF00109">
    <property type="entry name" value="ketoacyl-synt"/>
    <property type="match status" value="1"/>
</dbReference>
<evidence type="ECO:0000256" key="2">
    <source>
        <dbReference type="ARBA" id="ARBA00008467"/>
    </source>
</evidence>
<dbReference type="CDD" id="cd00834">
    <property type="entry name" value="KAS_I_II"/>
    <property type="match status" value="1"/>
</dbReference>
<evidence type="ECO:0000256" key="10">
    <source>
        <dbReference type="ARBA" id="ARBA00037576"/>
    </source>
</evidence>
<protein>
    <recommendedName>
        <fullName evidence="11">Nodulation protein E</fullName>
    </recommendedName>
    <alternativeName>
        <fullName evidence="12">Host-specificity of nodulation protein B</fullName>
    </alternativeName>
</protein>
<evidence type="ECO:0000256" key="13">
    <source>
        <dbReference type="RuleBase" id="RU003694"/>
    </source>
</evidence>
<dbReference type="PANTHER" id="PTHR11712">
    <property type="entry name" value="POLYKETIDE SYNTHASE-RELATED"/>
    <property type="match status" value="1"/>
</dbReference>
<dbReference type="SUPFAM" id="SSF53901">
    <property type="entry name" value="Thiolase-like"/>
    <property type="match status" value="2"/>
</dbReference>
<dbReference type="InterPro" id="IPR014031">
    <property type="entry name" value="Ketoacyl_synth_C"/>
</dbReference>
<keyword evidence="17" id="KW-1185">Reference proteome</keyword>
<evidence type="ECO:0000313" key="16">
    <source>
        <dbReference type="EMBL" id="SMP45291.1"/>
    </source>
</evidence>
<gene>
    <name evidence="16" type="ORF">SAMN06295970_101493</name>
</gene>
<feature type="domain" description="Ketosynthase family 3 (KS3)" evidence="15">
    <location>
        <begin position="7"/>
        <end position="412"/>
    </location>
</feature>
<evidence type="ECO:0000259" key="15">
    <source>
        <dbReference type="PROSITE" id="PS52004"/>
    </source>
</evidence>
<dbReference type="Gene3D" id="3.40.47.10">
    <property type="match status" value="1"/>
</dbReference>
<dbReference type="RefSeq" id="WP_283440636.1">
    <property type="nucleotide sequence ID" value="NZ_FXUL01000001.1"/>
</dbReference>
<sequence length="415" mass="42390">MDAMDTRQAVVITGMGILSPIGASIAALAEALLDSRSGIRQFQAPPLSRAYPAGVVHGDPASEFPALERVYLDRCQQLALLAARDALNDAGLDRMERFGSRAGLYYGNVNGGSATAQTSYRQLLCGQKQAGSPYAPMAIMQNGGAAQISIRHGIGGPVHTHGSACTASGAAIGEAARAIRDGYLDIAVAGGAEAPLTAALFFGFEGARALARADSADIASSCRPFDLRRTGLVLAEGAAFLVLESERHAQARGAACLAYLSGYGVAADAHHVAMPSAAGQARAMRMALADAGLEPSQLQYLNAHGTATRGGDPVEASAIRSVFGSGSASVPVSSTKGLHGHLLGAASAIECLVAVTAVRHRMLPATAGLAEPDPACMMNHIVGKSLKDQEVHAAMSLSCGFGGTNVALIVSKFTG</sequence>
<keyword evidence="4" id="KW-1003">Cell membrane</keyword>
<accession>A0ABY1PSB4</accession>
<evidence type="ECO:0000256" key="7">
    <source>
        <dbReference type="ARBA" id="ARBA00022692"/>
    </source>
</evidence>
<dbReference type="InterPro" id="IPR014030">
    <property type="entry name" value="Ketoacyl_synth_N"/>
</dbReference>
<evidence type="ECO:0000256" key="12">
    <source>
        <dbReference type="ARBA" id="ARBA00041756"/>
    </source>
</evidence>
<dbReference type="InterPro" id="IPR016039">
    <property type="entry name" value="Thiolase-like"/>
</dbReference>
<dbReference type="PROSITE" id="PS52004">
    <property type="entry name" value="KS3_2"/>
    <property type="match status" value="1"/>
</dbReference>
<evidence type="ECO:0000256" key="14">
    <source>
        <dbReference type="SAM" id="Phobius"/>
    </source>
</evidence>
<evidence type="ECO:0000256" key="6">
    <source>
        <dbReference type="ARBA" id="ARBA00022679"/>
    </source>
</evidence>
<keyword evidence="6 13" id="KW-0808">Transferase</keyword>
<evidence type="ECO:0000256" key="8">
    <source>
        <dbReference type="ARBA" id="ARBA00022989"/>
    </source>
</evidence>
<evidence type="ECO:0000256" key="3">
    <source>
        <dbReference type="ARBA" id="ARBA00022458"/>
    </source>
</evidence>
<evidence type="ECO:0000256" key="5">
    <source>
        <dbReference type="ARBA" id="ARBA00022519"/>
    </source>
</evidence>
<evidence type="ECO:0000256" key="4">
    <source>
        <dbReference type="ARBA" id="ARBA00022475"/>
    </source>
</evidence>
<dbReference type="Pfam" id="PF02801">
    <property type="entry name" value="Ketoacyl-synt_C"/>
    <property type="match status" value="1"/>
</dbReference>
<evidence type="ECO:0000256" key="11">
    <source>
        <dbReference type="ARBA" id="ARBA00039445"/>
    </source>
</evidence>
<name>A0ABY1PSB4_9BURK</name>
<dbReference type="PANTHER" id="PTHR11712:SF352">
    <property type="entry name" value="3-OXOACYL-[ACYL-CARRIER-PROTEIN] SYNTHASE"/>
    <property type="match status" value="1"/>
</dbReference>
<dbReference type="InterPro" id="IPR020841">
    <property type="entry name" value="PKS_Beta-ketoAc_synthase_dom"/>
</dbReference>
<dbReference type="Proteomes" id="UP001158049">
    <property type="component" value="Unassembled WGS sequence"/>
</dbReference>
<keyword evidence="7 14" id="KW-0812">Transmembrane</keyword>
<comment type="subcellular location">
    <subcellularLocation>
        <location evidence="1">Cell inner membrane</location>
    </subcellularLocation>
</comment>
<proteinExistence type="inferred from homology"/>
<comment type="function">
    <text evidence="10">Proposed to synthesize NOD factor fatty acyl chain. Involved in the synthesis of a highly unsaturated fatty acid moiety, which forms part of a lipo-oligosaccharide that is responsible for host specificity.</text>
</comment>
<evidence type="ECO:0000313" key="17">
    <source>
        <dbReference type="Proteomes" id="UP001158049"/>
    </source>
</evidence>
<keyword evidence="9 14" id="KW-0472">Membrane</keyword>
<dbReference type="SMART" id="SM00825">
    <property type="entry name" value="PKS_KS"/>
    <property type="match status" value="1"/>
</dbReference>
<evidence type="ECO:0000256" key="9">
    <source>
        <dbReference type="ARBA" id="ARBA00023136"/>
    </source>
</evidence>
<comment type="similarity">
    <text evidence="2 13">Belongs to the thiolase-like superfamily. Beta-ketoacyl-ACP synthases family.</text>
</comment>
<dbReference type="EMBL" id="FXUL01000001">
    <property type="protein sequence ID" value="SMP45291.1"/>
    <property type="molecule type" value="Genomic_DNA"/>
</dbReference>
<keyword evidence="3" id="KW-0536">Nodulation</keyword>
<keyword evidence="8 14" id="KW-1133">Transmembrane helix</keyword>
<keyword evidence="5" id="KW-0997">Cell inner membrane</keyword>
<organism evidence="16 17">
    <name type="scientific">Noviherbaspirillum suwonense</name>
    <dbReference type="NCBI Taxonomy" id="1224511"/>
    <lineage>
        <taxon>Bacteria</taxon>
        <taxon>Pseudomonadati</taxon>
        <taxon>Pseudomonadota</taxon>
        <taxon>Betaproteobacteria</taxon>
        <taxon>Burkholderiales</taxon>
        <taxon>Oxalobacteraceae</taxon>
        <taxon>Noviherbaspirillum</taxon>
    </lineage>
</organism>
<reference evidence="16 17" key="1">
    <citation type="submission" date="2017-05" db="EMBL/GenBank/DDBJ databases">
        <authorList>
            <person name="Varghese N."/>
            <person name="Submissions S."/>
        </authorList>
    </citation>
    <scope>NUCLEOTIDE SEQUENCE [LARGE SCALE GENOMIC DNA]</scope>
    <source>
        <strain evidence="16 17">DSM 26001</strain>
    </source>
</reference>